<dbReference type="EMBL" id="JACSCY010000019">
    <property type="protein sequence ID" value="MBC6612893.1"/>
    <property type="molecule type" value="Genomic_DNA"/>
</dbReference>
<protein>
    <submittedName>
        <fullName evidence="2">Maleylpyruvate isomerase N-terminal domain-containing protein</fullName>
    </submittedName>
</protein>
<evidence type="ECO:0000313" key="3">
    <source>
        <dbReference type="Proteomes" id="UP000622017"/>
    </source>
</evidence>
<dbReference type="SUPFAM" id="SSF109854">
    <property type="entry name" value="DinB/YfiT-like putative metalloenzymes"/>
    <property type="match status" value="1"/>
</dbReference>
<keyword evidence="2" id="KW-0413">Isomerase</keyword>
<dbReference type="InterPro" id="IPR034660">
    <property type="entry name" value="DinB/YfiT-like"/>
</dbReference>
<dbReference type="Gene3D" id="1.20.120.450">
    <property type="entry name" value="dinb family like domain"/>
    <property type="match status" value="1"/>
</dbReference>
<feature type="domain" description="Mycothiol-dependent maleylpyruvate isomerase metal-binding" evidence="1">
    <location>
        <begin position="17"/>
        <end position="158"/>
    </location>
</feature>
<proteinExistence type="predicted"/>
<gene>
    <name evidence="2" type="ORF">H8B15_18365</name>
</gene>
<dbReference type="InterPro" id="IPR024344">
    <property type="entry name" value="MDMPI_metal-binding"/>
</dbReference>
<organism evidence="2 3">
    <name type="scientific">Hymenobacter citatus</name>
    <dbReference type="NCBI Taxonomy" id="2763506"/>
    <lineage>
        <taxon>Bacteria</taxon>
        <taxon>Pseudomonadati</taxon>
        <taxon>Bacteroidota</taxon>
        <taxon>Cytophagia</taxon>
        <taxon>Cytophagales</taxon>
        <taxon>Hymenobacteraceae</taxon>
        <taxon>Hymenobacter</taxon>
    </lineage>
</organism>
<dbReference type="Proteomes" id="UP000622017">
    <property type="component" value="Unassembled WGS sequence"/>
</dbReference>
<evidence type="ECO:0000259" key="1">
    <source>
        <dbReference type="Pfam" id="PF11716"/>
    </source>
</evidence>
<dbReference type="Pfam" id="PF11716">
    <property type="entry name" value="MDMPI_N"/>
    <property type="match status" value="1"/>
</dbReference>
<dbReference type="RefSeq" id="WP_187321113.1">
    <property type="nucleotide sequence ID" value="NZ_JACSCY010000019.1"/>
</dbReference>
<reference evidence="2 3" key="1">
    <citation type="submission" date="2020-08" db="EMBL/GenBank/DDBJ databases">
        <title>Hymenobacter sp.</title>
        <authorList>
            <person name="Kim M.K."/>
        </authorList>
    </citation>
    <scope>NUCLEOTIDE SEQUENCE [LARGE SCALE GENOMIC DNA]</scope>
    <source>
        <strain evidence="2 3">BT507</strain>
    </source>
</reference>
<dbReference type="GO" id="GO:0016853">
    <property type="term" value="F:isomerase activity"/>
    <property type="evidence" value="ECO:0007669"/>
    <property type="project" value="UniProtKB-KW"/>
</dbReference>
<accession>A0ABR7MP98</accession>
<comment type="caution">
    <text evidence="2">The sequence shown here is derived from an EMBL/GenBank/DDBJ whole genome shotgun (WGS) entry which is preliminary data.</text>
</comment>
<evidence type="ECO:0000313" key="2">
    <source>
        <dbReference type="EMBL" id="MBC6612893.1"/>
    </source>
</evidence>
<keyword evidence="3" id="KW-1185">Reference proteome</keyword>
<sequence length="279" mass="31038">MLHLPVPTTIHLFPVLDEHLLTLLRSLEPADWHHPTVAPQWDVQAIALHLLDGNLRTLSMLRDGYFGVAGPASSAYKDVVTYLNELNATWVTAGRRLSPHVITWLLEMSGSYYNTYLASLDQDAPATFAVAWAGEETSSNRFHIARDYTEKWHHQQQIRLAVGQADALLQPALYQPFLLTCLQALPHHYRAVEAPPGTAIQVTIIEPGAVTCYVYRDENGWQLLAAYQGESTTTITLEGEVAWRLFTKSLPPAQAAAHAHVTGNAQLAEPFWRLVTVMG</sequence>
<name>A0ABR7MP98_9BACT</name>